<feature type="transmembrane region" description="Helical" evidence="9">
    <location>
        <begin position="368"/>
        <end position="396"/>
    </location>
</feature>
<feature type="transmembrane region" description="Helical" evidence="9">
    <location>
        <begin position="323"/>
        <end position="347"/>
    </location>
</feature>
<dbReference type="PROSITE" id="PS51012">
    <property type="entry name" value="ABC_TM2"/>
    <property type="match status" value="1"/>
</dbReference>
<evidence type="ECO:0000256" key="6">
    <source>
        <dbReference type="ARBA" id="ARBA00022989"/>
    </source>
</evidence>
<feature type="transmembrane region" description="Helical" evidence="9">
    <location>
        <begin position="402"/>
        <end position="423"/>
    </location>
</feature>
<dbReference type="PANTHER" id="PTHR30294">
    <property type="entry name" value="MEMBRANE COMPONENT OF ABC TRANSPORTER YHHJ-RELATED"/>
    <property type="match status" value="1"/>
</dbReference>
<feature type="transmembrane region" description="Helical" evidence="9">
    <location>
        <begin position="435"/>
        <end position="454"/>
    </location>
</feature>
<evidence type="ECO:0000313" key="11">
    <source>
        <dbReference type="EMBL" id="KAH0819260.1"/>
    </source>
</evidence>
<keyword evidence="4" id="KW-1003">Cell membrane</keyword>
<feature type="domain" description="ABC transmembrane type-2" evidence="10">
    <location>
        <begin position="269"/>
        <end position="517"/>
    </location>
</feature>
<comment type="caution">
    <text evidence="12">The sequence shown here is derived from an EMBL/GenBank/DDBJ whole genome shotgun (WGS) entry which is preliminary data.</text>
</comment>
<evidence type="ECO:0000313" key="12">
    <source>
        <dbReference type="EMBL" id="KAH0820719.1"/>
    </source>
</evidence>
<evidence type="ECO:0000256" key="2">
    <source>
        <dbReference type="ARBA" id="ARBA00007783"/>
    </source>
</evidence>
<evidence type="ECO:0000256" key="8">
    <source>
        <dbReference type="SAM" id="MobiDB-lite"/>
    </source>
</evidence>
<dbReference type="InterPro" id="IPR051449">
    <property type="entry name" value="ABC-2_transporter_component"/>
</dbReference>
<dbReference type="Pfam" id="PF12698">
    <property type="entry name" value="ABC2_membrane_3"/>
    <property type="match status" value="1"/>
</dbReference>
<name>A0A8J6LF49_TENMO</name>
<dbReference type="AlphaFoldDB" id="A0A8J6LF49"/>
<evidence type="ECO:0000259" key="10">
    <source>
        <dbReference type="PROSITE" id="PS51012"/>
    </source>
</evidence>
<evidence type="ECO:0000256" key="5">
    <source>
        <dbReference type="ARBA" id="ARBA00022692"/>
    </source>
</evidence>
<keyword evidence="6 9" id="KW-1133">Transmembrane helix</keyword>
<reference evidence="12" key="1">
    <citation type="journal article" date="2020" name="J Insects Food Feed">
        <title>The yellow mealworm (Tenebrio molitor) genome: a resource for the emerging insects as food and feed industry.</title>
        <authorList>
            <person name="Eriksson T."/>
            <person name="Andere A."/>
            <person name="Kelstrup H."/>
            <person name="Emery V."/>
            <person name="Picard C."/>
        </authorList>
    </citation>
    <scope>NUCLEOTIDE SEQUENCE</scope>
    <source>
        <strain evidence="12">Stoneville</strain>
        <tissue evidence="12">Whole head</tissue>
    </source>
</reference>
<evidence type="ECO:0000256" key="4">
    <source>
        <dbReference type="ARBA" id="ARBA00022475"/>
    </source>
</evidence>
<reference evidence="12" key="2">
    <citation type="submission" date="2021-08" db="EMBL/GenBank/DDBJ databases">
        <authorList>
            <person name="Eriksson T."/>
        </authorList>
    </citation>
    <scope>NUCLEOTIDE SEQUENCE</scope>
    <source>
        <strain evidence="12">Stoneville</strain>
        <tissue evidence="12">Whole head</tissue>
    </source>
</reference>
<accession>A0A8J6LF49</accession>
<dbReference type="GO" id="GO:0005886">
    <property type="term" value="C:plasma membrane"/>
    <property type="evidence" value="ECO:0007669"/>
    <property type="project" value="UniProtKB-SubCell"/>
</dbReference>
<dbReference type="EMBL" id="JABDTM020011033">
    <property type="protein sequence ID" value="KAH0820719.1"/>
    <property type="molecule type" value="Genomic_DNA"/>
</dbReference>
<feature type="region of interest" description="Disordered" evidence="8">
    <location>
        <begin position="77"/>
        <end position="107"/>
    </location>
</feature>
<evidence type="ECO:0000256" key="7">
    <source>
        <dbReference type="ARBA" id="ARBA00023136"/>
    </source>
</evidence>
<feature type="transmembrane region" description="Helical" evidence="9">
    <location>
        <begin position="140"/>
        <end position="162"/>
    </location>
</feature>
<evidence type="ECO:0000313" key="13">
    <source>
        <dbReference type="Proteomes" id="UP000719412"/>
    </source>
</evidence>
<evidence type="ECO:0000256" key="1">
    <source>
        <dbReference type="ARBA" id="ARBA00004651"/>
    </source>
</evidence>
<evidence type="ECO:0000256" key="9">
    <source>
        <dbReference type="SAM" id="Phobius"/>
    </source>
</evidence>
<dbReference type="GO" id="GO:0140359">
    <property type="term" value="F:ABC-type transporter activity"/>
    <property type="evidence" value="ECO:0007669"/>
    <property type="project" value="InterPro"/>
</dbReference>
<comment type="similarity">
    <text evidence="2">Belongs to the ABC-2 integral membrane protein family.</text>
</comment>
<evidence type="ECO:0000256" key="3">
    <source>
        <dbReference type="ARBA" id="ARBA00022448"/>
    </source>
</evidence>
<dbReference type="EMBL" id="JABDTM020015040">
    <property type="protein sequence ID" value="KAH0819260.1"/>
    <property type="molecule type" value="Genomic_DNA"/>
</dbReference>
<dbReference type="Proteomes" id="UP000719412">
    <property type="component" value="Unassembled WGS sequence"/>
</dbReference>
<dbReference type="InterPro" id="IPR013525">
    <property type="entry name" value="ABC2_TM"/>
</dbReference>
<proteinExistence type="inferred from homology"/>
<dbReference type="InterPro" id="IPR047817">
    <property type="entry name" value="ABC2_TM_bact-type"/>
</dbReference>
<feature type="transmembrane region" description="Helical" evidence="9">
    <location>
        <begin position="495"/>
        <end position="514"/>
    </location>
</feature>
<dbReference type="PANTHER" id="PTHR30294:SF38">
    <property type="entry name" value="TRANSPORT PERMEASE PROTEIN"/>
    <property type="match status" value="1"/>
</dbReference>
<keyword evidence="13" id="KW-1185">Reference proteome</keyword>
<comment type="subcellular location">
    <subcellularLocation>
        <location evidence="1">Cell membrane</location>
        <topology evidence="1">Multi-pass membrane protein</topology>
    </subcellularLocation>
</comment>
<sequence length="519" mass="57883">MRGGYFLAEESPERLISQFGCASLEDVFLKLSVIQNMGKRRRSSILQGVTEAIQVPTGTINEAAVIDDEVGEISGEFGDNVSMSSRGRVSIAPEPTENAPPELPPEEDPPMACADYFKIVTLTHMHALIWKNFLWMWRNAPVMTFITLLPVVQIILFCLSIGHSPSGLSLSVVNHELQQSETCELAPGCNSTRLSCNYLTFLENRTLQLSFYASEEEGKEIVRRGNAWAALVFASNFSDSIRSRIEGGRNVPDWDLVTSSVEVYQDKSNENIGSYIQRDLYFAFEDFFKEYLVSCNIDSKIGSIPIKWERPIYGYDSTDFTDFAAPGVMLTIIFFLAVALTSGAMLLERNEGILERSLVNGINGVELLFSHVITQFTVMFGQSAMVLFFSFYIFGITQNGNLLLVVILIIMTGLCGMCFGFVVSCSCDNERSATYMAMGSFLPIVMLCGIIWPIEAMHNVLKIISYVLPLTKSTESLRCILARGWSIETPEVYEGFIATLIWIVVFLTISILLLKFKKG</sequence>
<gene>
    <name evidence="12" type="ORF">GEV33_002072</name>
    <name evidence="11" type="ORF">GEV33_003531</name>
</gene>
<protein>
    <recommendedName>
        <fullName evidence="10">ABC transmembrane type-2 domain-containing protein</fullName>
    </recommendedName>
</protein>
<keyword evidence="5 9" id="KW-0812">Transmembrane</keyword>
<keyword evidence="3" id="KW-0813">Transport</keyword>
<organism evidence="12 13">
    <name type="scientific">Tenebrio molitor</name>
    <name type="common">Yellow mealworm beetle</name>
    <dbReference type="NCBI Taxonomy" id="7067"/>
    <lineage>
        <taxon>Eukaryota</taxon>
        <taxon>Metazoa</taxon>
        <taxon>Ecdysozoa</taxon>
        <taxon>Arthropoda</taxon>
        <taxon>Hexapoda</taxon>
        <taxon>Insecta</taxon>
        <taxon>Pterygota</taxon>
        <taxon>Neoptera</taxon>
        <taxon>Endopterygota</taxon>
        <taxon>Coleoptera</taxon>
        <taxon>Polyphaga</taxon>
        <taxon>Cucujiformia</taxon>
        <taxon>Tenebrionidae</taxon>
        <taxon>Tenebrio</taxon>
    </lineage>
</organism>
<keyword evidence="7 9" id="KW-0472">Membrane</keyword>